<gene>
    <name evidence="2" type="ORF">A3C18_00015</name>
</gene>
<keyword evidence="1" id="KW-0472">Membrane</keyword>
<evidence type="ECO:0008006" key="4">
    <source>
        <dbReference type="Google" id="ProtNLM"/>
    </source>
</evidence>
<evidence type="ECO:0000256" key="1">
    <source>
        <dbReference type="SAM" id="Phobius"/>
    </source>
</evidence>
<dbReference type="Gene3D" id="1.10.287.910">
    <property type="entry name" value="bacterial mercury transporter, merf"/>
    <property type="match status" value="1"/>
</dbReference>
<dbReference type="Proteomes" id="UP000178328">
    <property type="component" value="Unassembled WGS sequence"/>
</dbReference>
<feature type="transmembrane region" description="Helical" evidence="1">
    <location>
        <begin position="12"/>
        <end position="38"/>
    </location>
</feature>
<comment type="caution">
    <text evidence="2">The sequence shown here is derived from an EMBL/GenBank/DDBJ whole genome shotgun (WGS) entry which is preliminary data.</text>
</comment>
<dbReference type="AlphaFoldDB" id="A0A1F6DS16"/>
<keyword evidence="1" id="KW-0812">Transmembrane</keyword>
<keyword evidence="1" id="KW-1133">Transmembrane helix</keyword>
<dbReference type="STRING" id="1798494.A3C18_00015"/>
<sequence length="121" mass="13208">MFKDVLKLSSIPVVIASLCCLSPIVIVLAGLGSVAFASSLADTLYGDYKWLFRLAGLALLAVAIVVYLRRTKGICTIDEAKRRRNEIFNIVALSLAAAIAGYFFFLYIVVHYAGVFLGLWS</sequence>
<name>A0A1F6DS16_9BACT</name>
<protein>
    <recommendedName>
        <fullName evidence="4">Mercury ion transport protein</fullName>
    </recommendedName>
</protein>
<evidence type="ECO:0000313" key="2">
    <source>
        <dbReference type="EMBL" id="OGG64193.1"/>
    </source>
</evidence>
<reference evidence="2 3" key="1">
    <citation type="journal article" date="2016" name="Nat. Commun.">
        <title>Thousands of microbial genomes shed light on interconnected biogeochemical processes in an aquifer system.</title>
        <authorList>
            <person name="Anantharaman K."/>
            <person name="Brown C.T."/>
            <person name="Hug L.A."/>
            <person name="Sharon I."/>
            <person name="Castelle C.J."/>
            <person name="Probst A.J."/>
            <person name="Thomas B.C."/>
            <person name="Singh A."/>
            <person name="Wilkins M.J."/>
            <person name="Karaoz U."/>
            <person name="Brodie E.L."/>
            <person name="Williams K.H."/>
            <person name="Hubbard S.S."/>
            <person name="Banfield J.F."/>
        </authorList>
    </citation>
    <scope>NUCLEOTIDE SEQUENCE [LARGE SCALE GENOMIC DNA]</scope>
</reference>
<accession>A0A1F6DS16</accession>
<feature type="transmembrane region" description="Helical" evidence="1">
    <location>
        <begin position="50"/>
        <end position="68"/>
    </location>
</feature>
<proteinExistence type="predicted"/>
<dbReference type="EMBL" id="MFLH01000032">
    <property type="protein sequence ID" value="OGG64193.1"/>
    <property type="molecule type" value="Genomic_DNA"/>
</dbReference>
<feature type="transmembrane region" description="Helical" evidence="1">
    <location>
        <begin position="88"/>
        <end position="110"/>
    </location>
</feature>
<evidence type="ECO:0000313" key="3">
    <source>
        <dbReference type="Proteomes" id="UP000178328"/>
    </source>
</evidence>
<organism evidence="2 3">
    <name type="scientific">Candidatus Kaiserbacteria bacterium RIFCSPHIGHO2_02_FULL_54_11b</name>
    <dbReference type="NCBI Taxonomy" id="1798494"/>
    <lineage>
        <taxon>Bacteria</taxon>
        <taxon>Candidatus Kaiseribacteriota</taxon>
    </lineage>
</organism>